<accession>A0AAW1YU97</accession>
<evidence type="ECO:0000313" key="2">
    <source>
        <dbReference type="EMBL" id="KAK9952659.1"/>
    </source>
</evidence>
<proteinExistence type="predicted"/>
<dbReference type="Proteomes" id="UP001479290">
    <property type="component" value="Unassembled WGS sequence"/>
</dbReference>
<feature type="region of interest" description="Disordered" evidence="1">
    <location>
        <begin position="22"/>
        <end position="55"/>
    </location>
</feature>
<keyword evidence="3" id="KW-1185">Reference proteome</keyword>
<feature type="compositionally biased region" description="Low complexity" evidence="1">
    <location>
        <begin position="24"/>
        <end position="47"/>
    </location>
</feature>
<feature type="non-terminal residue" evidence="2">
    <location>
        <position position="1"/>
    </location>
</feature>
<dbReference type="EMBL" id="JAWDJR010000024">
    <property type="protein sequence ID" value="KAK9952659.1"/>
    <property type="molecule type" value="Genomic_DNA"/>
</dbReference>
<evidence type="ECO:0000256" key="1">
    <source>
        <dbReference type="SAM" id="MobiDB-lite"/>
    </source>
</evidence>
<protein>
    <submittedName>
        <fullName evidence="2">Uncharacterized protein</fullName>
    </submittedName>
</protein>
<sequence>SAIIDEATRHLITLISDQIRSDSQLQTGQIQTTAQQQQRPSPALQQQTPVQREMT</sequence>
<comment type="caution">
    <text evidence="2">The sequence shown here is derived from an EMBL/GenBank/DDBJ whole genome shotgun (WGS) entry which is preliminary data.</text>
</comment>
<dbReference type="AlphaFoldDB" id="A0AAW1YU97"/>
<name>A0AAW1YU97_CULAL</name>
<reference evidence="2 3" key="1">
    <citation type="submission" date="2024-05" db="EMBL/GenBank/DDBJ databases">
        <title>A high-quality chromosomal-level genome assembly of Topmouth culter (Culter alburnus).</title>
        <authorList>
            <person name="Zhao H."/>
        </authorList>
    </citation>
    <scope>NUCLEOTIDE SEQUENCE [LARGE SCALE GENOMIC DNA]</scope>
    <source>
        <strain evidence="2">CATC2023</strain>
        <tissue evidence="2">Muscle</tissue>
    </source>
</reference>
<organism evidence="2 3">
    <name type="scientific">Culter alburnus</name>
    <name type="common">Topmouth culter</name>
    <dbReference type="NCBI Taxonomy" id="194366"/>
    <lineage>
        <taxon>Eukaryota</taxon>
        <taxon>Metazoa</taxon>
        <taxon>Chordata</taxon>
        <taxon>Craniata</taxon>
        <taxon>Vertebrata</taxon>
        <taxon>Euteleostomi</taxon>
        <taxon>Actinopterygii</taxon>
        <taxon>Neopterygii</taxon>
        <taxon>Teleostei</taxon>
        <taxon>Ostariophysi</taxon>
        <taxon>Cypriniformes</taxon>
        <taxon>Xenocyprididae</taxon>
        <taxon>Xenocypridinae</taxon>
        <taxon>Culter</taxon>
    </lineage>
</organism>
<evidence type="ECO:0000313" key="3">
    <source>
        <dbReference type="Proteomes" id="UP001479290"/>
    </source>
</evidence>
<gene>
    <name evidence="2" type="ORF">ABG768_018473</name>
</gene>
<feature type="non-terminal residue" evidence="2">
    <location>
        <position position="55"/>
    </location>
</feature>